<sequence>MKTRAIDIDIDVHKAIEAARKDFSEPDNSVLRRLLGIDATPQAQLRSVGKGRPWIGKGHSTGLNLPHGTQLRLHYNTTNLDGIVDDGRLVFGGQAYGTPSAAANELCLTKKGTKTQLNGKTVMHGRLPGETDWVLLADLQKRMLKEAKAA</sequence>
<dbReference type="RefSeq" id="WP_073128447.1">
    <property type="nucleotide sequence ID" value="NZ_FQZA01000005.1"/>
</dbReference>
<evidence type="ECO:0000313" key="2">
    <source>
        <dbReference type="Proteomes" id="UP000184040"/>
    </source>
</evidence>
<name>A0A1M6GS80_9RHOB</name>
<proteinExistence type="predicted"/>
<accession>A0A1M6GS80</accession>
<dbReference type="Proteomes" id="UP000184040">
    <property type="component" value="Unassembled WGS sequence"/>
</dbReference>
<organism evidence="1 2">
    <name type="scientific">Palleronia salina</name>
    <dbReference type="NCBI Taxonomy" id="313368"/>
    <lineage>
        <taxon>Bacteria</taxon>
        <taxon>Pseudomonadati</taxon>
        <taxon>Pseudomonadota</taxon>
        <taxon>Alphaproteobacteria</taxon>
        <taxon>Rhodobacterales</taxon>
        <taxon>Roseobacteraceae</taxon>
        <taxon>Palleronia</taxon>
    </lineage>
</organism>
<reference evidence="1 2" key="1">
    <citation type="submission" date="2016-11" db="EMBL/GenBank/DDBJ databases">
        <authorList>
            <person name="Jaros S."/>
            <person name="Januszkiewicz K."/>
            <person name="Wedrychowicz H."/>
        </authorList>
    </citation>
    <scope>NUCLEOTIDE SEQUENCE [LARGE SCALE GENOMIC DNA]</scope>
    <source>
        <strain evidence="1 2">DSM 26892</strain>
    </source>
</reference>
<keyword evidence="2" id="KW-1185">Reference proteome</keyword>
<evidence type="ECO:0000313" key="1">
    <source>
        <dbReference type="EMBL" id="SHJ12791.1"/>
    </source>
</evidence>
<dbReference type="EMBL" id="FQZA01000005">
    <property type="protein sequence ID" value="SHJ12791.1"/>
    <property type="molecule type" value="Genomic_DNA"/>
</dbReference>
<gene>
    <name evidence="1" type="ORF">SAMN04488012_10567</name>
</gene>
<protein>
    <submittedName>
        <fullName evidence="1">Uncharacterized protein</fullName>
    </submittedName>
</protein>
<dbReference type="AlphaFoldDB" id="A0A1M6GS80"/>